<dbReference type="KEGG" id="poc:NCTC13071_01120"/>
<evidence type="ECO:0000313" key="4">
    <source>
        <dbReference type="Proteomes" id="UP000274578"/>
    </source>
</evidence>
<evidence type="ECO:0008006" key="5">
    <source>
        <dbReference type="Google" id="ProtNLM"/>
    </source>
</evidence>
<feature type="signal peptide" evidence="2">
    <location>
        <begin position="1"/>
        <end position="18"/>
    </location>
</feature>
<evidence type="ECO:0000313" key="3">
    <source>
        <dbReference type="EMBL" id="VEH15125.1"/>
    </source>
</evidence>
<feature type="chain" id="PRO_5019164923" description="Right handed beta helix domain-containing protein" evidence="2">
    <location>
        <begin position="19"/>
        <end position="475"/>
    </location>
</feature>
<reference evidence="3 4" key="1">
    <citation type="submission" date="2018-12" db="EMBL/GenBank/DDBJ databases">
        <authorList>
            <consortium name="Pathogen Informatics"/>
        </authorList>
    </citation>
    <scope>NUCLEOTIDE SEQUENCE [LARGE SCALE GENOMIC DNA]</scope>
    <source>
        <strain evidence="3 4">NCTC13071</strain>
    </source>
</reference>
<dbReference type="SUPFAM" id="SSF51126">
    <property type="entry name" value="Pectin lyase-like"/>
    <property type="match status" value="1"/>
</dbReference>
<name>A0A448L557_9BACT</name>
<dbReference type="AlphaFoldDB" id="A0A448L557"/>
<proteinExistence type="predicted"/>
<gene>
    <name evidence="3" type="ORF">NCTC13071_01120</name>
</gene>
<dbReference type="GeneID" id="85011975"/>
<accession>A0A448L557</accession>
<dbReference type="Proteomes" id="UP000274578">
    <property type="component" value="Chromosome 1"/>
</dbReference>
<dbReference type="InterPro" id="IPR011050">
    <property type="entry name" value="Pectin_lyase_fold/virulence"/>
</dbReference>
<dbReference type="Gene3D" id="2.160.20.10">
    <property type="entry name" value="Single-stranded right-handed beta-helix, Pectin lyase-like"/>
    <property type="match status" value="1"/>
</dbReference>
<dbReference type="PROSITE" id="PS51257">
    <property type="entry name" value="PROKAR_LIPOPROTEIN"/>
    <property type="match status" value="1"/>
</dbReference>
<evidence type="ECO:0000256" key="2">
    <source>
        <dbReference type="SAM" id="SignalP"/>
    </source>
</evidence>
<dbReference type="EMBL" id="LR134384">
    <property type="protein sequence ID" value="VEH15125.1"/>
    <property type="molecule type" value="Genomic_DNA"/>
</dbReference>
<sequence length="475" mass="52319">MKRFLSSIFILGALFAIASCNDEETFSLSRADKLTFSTDTVSLDTLFSTTSSSTYQFWVYNLNRSGLRLANIRLAHGNQTGFRVNVNGTPLNGNNGFQASDMPIYHGDSLRVYVEATAPNTGVTAPQAFTEDLVFTLESGVEQRVKLRAWAWDATHFDFLDVRHDTVIDSPSRPIIISKGIKVNEGATLTVKAGTTIYFNHSAGVDVFGRLVLVGEAGKEVLMRGSRLDKMFDYLPYDRVSGQWQGLHFHSPSYQNQLSHAEIHGCFDGIVCDSSDVNREKLRLEQVTVHNCQGDGVRLTNSKATLVNTQLTNTLGNCLVVDGGDVALNACTLAQFYPFDSNRGVALHIAAKHALVNFMVRNSIVTGYASEQVEVSLSRLSTSAYRFAHCLLRASKTQSADSVNYTNVIYEVPTDTVSMGAKLFLKVNGNRQDYDFHLSKQAFAIGKADKTTVPSIDRDGKRRNTVPDLGAYAHH</sequence>
<protein>
    <recommendedName>
        <fullName evidence="5">Right handed beta helix domain-containing protein</fullName>
    </recommendedName>
</protein>
<organism evidence="3 4">
    <name type="scientific">Segatella oris</name>
    <dbReference type="NCBI Taxonomy" id="28135"/>
    <lineage>
        <taxon>Bacteria</taxon>
        <taxon>Pseudomonadati</taxon>
        <taxon>Bacteroidota</taxon>
        <taxon>Bacteroidia</taxon>
        <taxon>Bacteroidales</taxon>
        <taxon>Prevotellaceae</taxon>
        <taxon>Segatella</taxon>
    </lineage>
</organism>
<evidence type="ECO:0000256" key="1">
    <source>
        <dbReference type="SAM" id="MobiDB-lite"/>
    </source>
</evidence>
<dbReference type="InterPro" id="IPR012334">
    <property type="entry name" value="Pectin_lyas_fold"/>
</dbReference>
<dbReference type="RefSeq" id="WP_018920722.1">
    <property type="nucleotide sequence ID" value="NZ_LR134384.1"/>
</dbReference>
<feature type="region of interest" description="Disordered" evidence="1">
    <location>
        <begin position="454"/>
        <end position="475"/>
    </location>
</feature>
<keyword evidence="2" id="KW-0732">Signal</keyword>